<evidence type="ECO:0000259" key="1">
    <source>
        <dbReference type="SMART" id="SM01078"/>
    </source>
</evidence>
<dbReference type="InterPro" id="IPR014925">
    <property type="entry name" value="CGGC_dom"/>
</dbReference>
<organism evidence="2 3">
    <name type="scientific">Methanolobus vulcani</name>
    <dbReference type="NCBI Taxonomy" id="38026"/>
    <lineage>
        <taxon>Archaea</taxon>
        <taxon>Methanobacteriati</taxon>
        <taxon>Methanobacteriota</taxon>
        <taxon>Stenosarchaea group</taxon>
        <taxon>Methanomicrobia</taxon>
        <taxon>Methanosarcinales</taxon>
        <taxon>Methanosarcinaceae</taxon>
        <taxon>Methanolobus</taxon>
    </lineage>
</organism>
<dbReference type="SMART" id="SM01078">
    <property type="entry name" value="CGGC"/>
    <property type="match status" value="1"/>
</dbReference>
<dbReference type="OrthoDB" id="63175at2157"/>
<evidence type="ECO:0000313" key="2">
    <source>
        <dbReference type="EMBL" id="SDF36489.1"/>
    </source>
</evidence>
<reference evidence="2 3" key="1">
    <citation type="submission" date="2016-10" db="EMBL/GenBank/DDBJ databases">
        <authorList>
            <person name="Varghese N."/>
            <person name="Submissions S."/>
        </authorList>
    </citation>
    <scope>NUCLEOTIDE SEQUENCE [LARGE SCALE GENOMIC DNA]</scope>
    <source>
        <strain evidence="2 3">PL 12/M</strain>
    </source>
</reference>
<name>A0A7Z7AUQ8_9EURY</name>
<dbReference type="AlphaFoldDB" id="A0A7Z7AUQ8"/>
<feature type="domain" description="CGGC" evidence="1">
    <location>
        <begin position="10"/>
        <end position="113"/>
    </location>
</feature>
<sequence length="114" mass="12894">MIEDIKPPTRIAVIRCDIVSEACPGLGCFMAFNKRSMHFKEYDESAEMVAFFTCGGCSGRRVYRLLKSLKKRGVDVIHLSSCMQMENYPKCPHIDEIKKTVQDAGIKLVEGTHH</sequence>
<dbReference type="Pfam" id="PF08821">
    <property type="entry name" value="CGGC"/>
    <property type="match status" value="1"/>
</dbReference>
<dbReference type="Proteomes" id="UP000199259">
    <property type="component" value="Unassembled WGS sequence"/>
</dbReference>
<proteinExistence type="predicted"/>
<evidence type="ECO:0000313" key="3">
    <source>
        <dbReference type="Proteomes" id="UP000199259"/>
    </source>
</evidence>
<dbReference type="EMBL" id="FNCA01000001">
    <property type="protein sequence ID" value="SDF36489.1"/>
    <property type="molecule type" value="Genomic_DNA"/>
</dbReference>
<accession>A0A7Z7AUQ8</accession>
<protein>
    <submittedName>
        <fullName evidence="2">Predicted metal-binding protein</fullName>
    </submittedName>
</protein>
<keyword evidence="3" id="KW-1185">Reference proteome</keyword>
<comment type="caution">
    <text evidence="2">The sequence shown here is derived from an EMBL/GenBank/DDBJ whole genome shotgun (WGS) entry which is preliminary data.</text>
</comment>
<gene>
    <name evidence="2" type="ORF">SAMN04488589_0479</name>
</gene>